<dbReference type="KEGG" id="abas:ACPOL_0193"/>
<dbReference type="RefSeq" id="WP_114205394.1">
    <property type="nucleotide sequence ID" value="NZ_CP030840.1"/>
</dbReference>
<dbReference type="SUPFAM" id="SSF49464">
    <property type="entry name" value="Carboxypeptidase regulatory domain-like"/>
    <property type="match status" value="1"/>
</dbReference>
<protein>
    <recommendedName>
        <fullName evidence="5">TonB-dependent transporter Oar-like beta-barrel domain-containing protein</fullName>
    </recommendedName>
</protein>
<evidence type="ECO:0000259" key="5">
    <source>
        <dbReference type="Pfam" id="PF25183"/>
    </source>
</evidence>
<organism evidence="6 7">
    <name type="scientific">Acidisarcina polymorpha</name>
    <dbReference type="NCBI Taxonomy" id="2211140"/>
    <lineage>
        <taxon>Bacteria</taxon>
        <taxon>Pseudomonadati</taxon>
        <taxon>Acidobacteriota</taxon>
        <taxon>Terriglobia</taxon>
        <taxon>Terriglobales</taxon>
        <taxon>Acidobacteriaceae</taxon>
        <taxon>Acidisarcina</taxon>
    </lineage>
</organism>
<dbReference type="InterPro" id="IPR008969">
    <property type="entry name" value="CarboxyPept-like_regulatory"/>
</dbReference>
<dbReference type="InterPro" id="IPR057601">
    <property type="entry name" value="Oar-like_b-barrel"/>
</dbReference>
<dbReference type="EMBL" id="CP030840">
    <property type="protein sequence ID" value="AXC09578.1"/>
    <property type="molecule type" value="Genomic_DNA"/>
</dbReference>
<sequence>MSFRGQFAGWFGLVSLVIVTTSNVVSLTQAQTTQSITQPASPTPPAATVAGGTIHGSVKAGTIPLPGVGITATNTLTGKKFATTTDVAGAYLMTIPQNGRYVIRAELAAFATATKEALLNATSRDQQADFGLTLASRAAQQDQREQAATRQLGAGGAQTLSLLGAVADALQVGGGGNAGASLPSISGNSDFSGDSVAVTGQTGTTNLFAGMGDQIRQGFENEQQLQGLSQVPGQTASTGAGLFGGGPGGGFGGPGGGGGGRGGRGGGFGNFRNFKPNQPHGAIFWNGGDSALNAQPFAVRGQQTQNPGYSTNHYGITLAGEPFIPKLTKPSSKDFVFLTLSGQRTSSPFNEYATVPTALERTGNFSQLVGINGALVPIYNPTTGLQYPNNTIDTPLSPQASALLQYLPAPNLPGTTQNYRLLTTQGSNTDVLGVRYNHSFGASTGNAPSFLRQFINTGNGLNQSLNVNFNLSHAATDEVNIFPDLGGKEQTHSYSATVGYSIGKGKLTNNISFSWNYNDSELRNFFTNTQDVATQTGILGSGGSSALNPNPLNWGLPSLVFNQFNGLNQTQPNFRLTQSFGLSESSSWRRGKNNVRFGGDVHRVDLNLIGGTNSTGTFYFTGFATQQPGSQSGSQVALSGSSFADFLLGLPQESTIQSPQQKAYMRQDTWDLFVQDDWRALPNLTILAGLRYEYFSPYSEKDDRLATLDYNSAFTEVQRVLPNGIGPISGQRYPHSLIYPERNNFSPRLGLAWRPFRDTVVRAGYGINYTVAQYGNFIQDLAYQPPFANVQTNEVTSGAAISLANGFSGSQAAANYAVNKNYRLPYVQVWNLDIQRSLPLAIVLNVGYNGAKGTRLDVLSAPGIYNNAPASGVFFDFEDSVAFSNFNALAVRANKRLQNGISLQMTYTYSHSIDDASSVGAASPKPAQNWQNILAEESNSSFDIRHQAKGSFLYELPFGPDKHYLSNGNWASHAFGDWSISGSYTLATGSPLTPAISASIADVARGTAGSLRPDRVAGVSIRSGGGSLNQWFNTAAFAAPPGDNFGSASRYSIPGPGTTDVNMSLSKTFQFKDSKSLEVRGTASNAFNIVQYAGVNTQFDSTAFGQVTSAQSMRQITFLARYRF</sequence>
<evidence type="ECO:0000313" key="7">
    <source>
        <dbReference type="Proteomes" id="UP000253606"/>
    </source>
</evidence>
<reference evidence="6 7" key="1">
    <citation type="journal article" date="2018" name="Front. Microbiol.">
        <title>Hydrolytic Capabilities as a Key to Environmental Success: Chitinolytic and Cellulolytic Acidobacteria From Acidic Sub-arctic Soils and Boreal Peatlands.</title>
        <authorList>
            <person name="Belova S.E."/>
            <person name="Ravin N.V."/>
            <person name="Pankratov T.A."/>
            <person name="Rakitin A.L."/>
            <person name="Ivanova A.A."/>
            <person name="Beletsky A.V."/>
            <person name="Mardanov A.V."/>
            <person name="Sinninghe Damste J.S."/>
            <person name="Dedysh S.N."/>
        </authorList>
    </citation>
    <scope>NUCLEOTIDE SEQUENCE [LARGE SCALE GENOMIC DNA]</scope>
    <source>
        <strain evidence="6 7">SBC82</strain>
    </source>
</reference>
<dbReference type="Proteomes" id="UP000253606">
    <property type="component" value="Chromosome"/>
</dbReference>
<dbReference type="PANTHER" id="PTHR31535:SF3">
    <property type="entry name" value="REGULATORY PROTEIN ZESTE"/>
    <property type="match status" value="1"/>
</dbReference>
<evidence type="ECO:0000256" key="1">
    <source>
        <dbReference type="ARBA" id="ARBA00004442"/>
    </source>
</evidence>
<dbReference type="Pfam" id="PF25183">
    <property type="entry name" value="OMP_b-brl_4"/>
    <property type="match status" value="1"/>
</dbReference>
<keyword evidence="2" id="KW-0472">Membrane</keyword>
<dbReference type="SUPFAM" id="SSF56935">
    <property type="entry name" value="Porins"/>
    <property type="match status" value="1"/>
</dbReference>
<keyword evidence="7" id="KW-1185">Reference proteome</keyword>
<dbReference type="OrthoDB" id="97893at2"/>
<comment type="subcellular location">
    <subcellularLocation>
        <location evidence="1">Cell outer membrane</location>
    </subcellularLocation>
</comment>
<feature type="domain" description="TonB-dependent transporter Oar-like beta-barrel" evidence="5">
    <location>
        <begin position="277"/>
        <end position="1116"/>
    </location>
</feature>
<dbReference type="GO" id="GO:0009279">
    <property type="term" value="C:cell outer membrane"/>
    <property type="evidence" value="ECO:0007669"/>
    <property type="project" value="UniProtKB-SubCell"/>
</dbReference>
<accession>A0A2Z5FS45</accession>
<dbReference type="AlphaFoldDB" id="A0A2Z5FS45"/>
<proteinExistence type="predicted"/>
<evidence type="ECO:0000313" key="6">
    <source>
        <dbReference type="EMBL" id="AXC09578.1"/>
    </source>
</evidence>
<evidence type="ECO:0000256" key="3">
    <source>
        <dbReference type="ARBA" id="ARBA00023237"/>
    </source>
</evidence>
<name>A0A2Z5FS45_9BACT</name>
<keyword evidence="3" id="KW-0998">Cell outer membrane</keyword>
<feature type="region of interest" description="Disordered" evidence="4">
    <location>
        <begin position="235"/>
        <end position="273"/>
    </location>
</feature>
<gene>
    <name evidence="6" type="ORF">ACPOL_0193</name>
</gene>
<evidence type="ECO:0000256" key="4">
    <source>
        <dbReference type="SAM" id="MobiDB-lite"/>
    </source>
</evidence>
<evidence type="ECO:0000256" key="2">
    <source>
        <dbReference type="ARBA" id="ARBA00023136"/>
    </source>
</evidence>
<dbReference type="Gene3D" id="2.40.170.20">
    <property type="entry name" value="TonB-dependent receptor, beta-barrel domain"/>
    <property type="match status" value="1"/>
</dbReference>
<dbReference type="InterPro" id="IPR036942">
    <property type="entry name" value="Beta-barrel_TonB_sf"/>
</dbReference>
<dbReference type="Pfam" id="PF13620">
    <property type="entry name" value="CarboxypepD_reg"/>
    <property type="match status" value="1"/>
</dbReference>
<dbReference type="PANTHER" id="PTHR31535">
    <property type="match status" value="1"/>
</dbReference>
<feature type="compositionally biased region" description="Gly residues" evidence="4">
    <location>
        <begin position="241"/>
        <end position="269"/>
    </location>
</feature>